<evidence type="ECO:0000256" key="4">
    <source>
        <dbReference type="ARBA" id="ARBA00023125"/>
    </source>
</evidence>
<dbReference type="GO" id="GO:0000981">
    <property type="term" value="F:DNA-binding transcription factor activity, RNA polymerase II-specific"/>
    <property type="evidence" value="ECO:0007669"/>
    <property type="project" value="InterPro"/>
</dbReference>
<evidence type="ECO:0000256" key="3">
    <source>
        <dbReference type="ARBA" id="ARBA00023015"/>
    </source>
</evidence>
<dbReference type="AlphaFoldDB" id="A0A4Y7JMR9"/>
<dbReference type="FunFam" id="1.10.10.60:FF:000577">
    <property type="entry name" value="Homeobox-leucine zipper protein 18"/>
    <property type="match status" value="1"/>
</dbReference>
<dbReference type="SMART" id="SM00389">
    <property type="entry name" value="HOX"/>
    <property type="match status" value="1"/>
</dbReference>
<dbReference type="Gramene" id="RZC61312">
    <property type="protein sequence ID" value="RZC61312"/>
    <property type="gene ID" value="C5167_023062"/>
</dbReference>
<keyword evidence="5 8" id="KW-0371">Homeobox</keyword>
<dbReference type="CDD" id="cd00086">
    <property type="entry name" value="homeodomain"/>
    <property type="match status" value="1"/>
</dbReference>
<dbReference type="PANTHER" id="PTHR45714:SF8">
    <property type="entry name" value="HOMEOBOX-LEUCINE ZIPPER PROTEIN ATHB-17"/>
    <property type="match status" value="1"/>
</dbReference>
<evidence type="ECO:0000256" key="2">
    <source>
        <dbReference type="ARBA" id="ARBA00006074"/>
    </source>
</evidence>
<dbReference type="InterPro" id="IPR017970">
    <property type="entry name" value="Homeobox_CS"/>
</dbReference>
<dbReference type="GO" id="GO:0005634">
    <property type="term" value="C:nucleus"/>
    <property type="evidence" value="ECO:0007669"/>
    <property type="project" value="UniProtKB-SubCell"/>
</dbReference>
<dbReference type="EMBL" id="CM010719">
    <property type="protein sequence ID" value="RZC61312.1"/>
    <property type="molecule type" value="Genomic_DNA"/>
</dbReference>
<dbReference type="Pfam" id="PF00046">
    <property type="entry name" value="Homeodomain"/>
    <property type="match status" value="1"/>
</dbReference>
<dbReference type="PROSITE" id="PS50071">
    <property type="entry name" value="HOMEOBOX_2"/>
    <property type="match status" value="1"/>
</dbReference>
<protein>
    <recommendedName>
        <fullName evidence="11">Homeobox domain-containing protein</fullName>
    </recommendedName>
</protein>
<reference evidence="12 13" key="1">
    <citation type="journal article" date="2018" name="Science">
        <title>The opium poppy genome and morphinan production.</title>
        <authorList>
            <person name="Guo L."/>
            <person name="Winzer T."/>
            <person name="Yang X."/>
            <person name="Li Y."/>
            <person name="Ning Z."/>
            <person name="He Z."/>
            <person name="Teodor R."/>
            <person name="Lu Y."/>
            <person name="Bowser T.A."/>
            <person name="Graham I.A."/>
            <person name="Ye K."/>
        </authorList>
    </citation>
    <scope>NUCLEOTIDE SEQUENCE [LARGE SCALE GENOMIC DNA]</scope>
    <source>
        <strain evidence="13">cv. HN1</strain>
        <tissue evidence="12">Leaves</tissue>
    </source>
</reference>
<dbReference type="InterPro" id="IPR001356">
    <property type="entry name" value="HD"/>
</dbReference>
<proteinExistence type="inferred from homology"/>
<evidence type="ECO:0000256" key="5">
    <source>
        <dbReference type="ARBA" id="ARBA00023155"/>
    </source>
</evidence>
<name>A0A4Y7JMR9_PAPSO</name>
<organism evidence="12 13">
    <name type="scientific">Papaver somniferum</name>
    <name type="common">Opium poppy</name>
    <dbReference type="NCBI Taxonomy" id="3469"/>
    <lineage>
        <taxon>Eukaryota</taxon>
        <taxon>Viridiplantae</taxon>
        <taxon>Streptophyta</taxon>
        <taxon>Embryophyta</taxon>
        <taxon>Tracheophyta</taxon>
        <taxon>Spermatophyta</taxon>
        <taxon>Magnoliopsida</taxon>
        <taxon>Ranunculales</taxon>
        <taxon>Papaveraceae</taxon>
        <taxon>Papaveroideae</taxon>
        <taxon>Papaver</taxon>
    </lineage>
</organism>
<feature type="compositionally biased region" description="Low complexity" evidence="10">
    <location>
        <begin position="23"/>
        <end position="40"/>
    </location>
</feature>
<keyword evidence="6" id="KW-0804">Transcription</keyword>
<dbReference type="Pfam" id="PF02183">
    <property type="entry name" value="HALZ"/>
    <property type="match status" value="1"/>
</dbReference>
<dbReference type="Gene3D" id="1.10.10.60">
    <property type="entry name" value="Homeodomain-like"/>
    <property type="match status" value="1"/>
</dbReference>
<dbReference type="Proteomes" id="UP000316621">
    <property type="component" value="Chromosome 5"/>
</dbReference>
<evidence type="ECO:0000256" key="1">
    <source>
        <dbReference type="ARBA" id="ARBA00004123"/>
    </source>
</evidence>
<dbReference type="OrthoDB" id="6159439at2759"/>
<evidence type="ECO:0000256" key="8">
    <source>
        <dbReference type="PROSITE-ProRule" id="PRU00108"/>
    </source>
</evidence>
<dbReference type="PANTHER" id="PTHR45714">
    <property type="entry name" value="HOMEOBOX-LEUCINE ZIPPER PROTEIN HAT14"/>
    <property type="match status" value="1"/>
</dbReference>
<dbReference type="GO" id="GO:0043565">
    <property type="term" value="F:sequence-specific DNA binding"/>
    <property type="evidence" value="ECO:0007669"/>
    <property type="project" value="InterPro"/>
</dbReference>
<sequence>MAISPSSNSPSCLDLTISVPGFASSSSASSSSPLSLVPSSEGGGSCSMKNLDMNQVPTFTYSLMEEEEEIDHEYLTIGTRSSLLLDDHDQESGGDGKAPPRKKLRLSKEQSRLLEESFRENHTLNPKQKEALAFQLKLKPRQVEVWFQNRRARTKLKQTEMECEYLKRCFGSLTEENRRLQREVEQLRALRVGPPTILSPNSFEPLQASNITMCPRCERVTTNSGNASDKCPSAGKTANKQVHHHVLLDSRQPWAAY</sequence>
<gene>
    <name evidence="12" type="ORF">C5167_023062</name>
</gene>
<evidence type="ECO:0000256" key="10">
    <source>
        <dbReference type="SAM" id="MobiDB-lite"/>
    </source>
</evidence>
<feature type="DNA-binding region" description="Homeobox" evidence="8">
    <location>
        <begin position="99"/>
        <end position="158"/>
    </location>
</feature>
<dbReference type="SUPFAM" id="SSF46689">
    <property type="entry name" value="Homeodomain-like"/>
    <property type="match status" value="1"/>
</dbReference>
<dbReference type="InterPro" id="IPR050762">
    <property type="entry name" value="HD-ZIP_Homeobox_LZ_Class_II"/>
</dbReference>
<evidence type="ECO:0000256" key="6">
    <source>
        <dbReference type="ARBA" id="ARBA00023163"/>
    </source>
</evidence>
<dbReference type="InterPro" id="IPR009057">
    <property type="entry name" value="Homeodomain-like_sf"/>
</dbReference>
<evidence type="ECO:0000256" key="7">
    <source>
        <dbReference type="ARBA" id="ARBA00023242"/>
    </source>
</evidence>
<feature type="region of interest" description="Disordered" evidence="10">
    <location>
        <begin position="23"/>
        <end position="51"/>
    </location>
</feature>
<evidence type="ECO:0000256" key="9">
    <source>
        <dbReference type="RuleBase" id="RU000682"/>
    </source>
</evidence>
<dbReference type="OMA" id="ELECEYM"/>
<keyword evidence="4 8" id="KW-0238">DNA-binding</keyword>
<keyword evidence="13" id="KW-1185">Reference proteome</keyword>
<evidence type="ECO:0000313" key="12">
    <source>
        <dbReference type="EMBL" id="RZC61312.1"/>
    </source>
</evidence>
<comment type="similarity">
    <text evidence="2">Belongs to the HD-ZIP homeobox family. Class II subfamily.</text>
</comment>
<dbReference type="InterPro" id="IPR003106">
    <property type="entry name" value="Leu_zip_homeo"/>
</dbReference>
<keyword evidence="7 8" id="KW-0539">Nucleus</keyword>
<comment type="subcellular location">
    <subcellularLocation>
        <location evidence="1 8 9">Nucleus</location>
    </subcellularLocation>
</comment>
<evidence type="ECO:0000259" key="11">
    <source>
        <dbReference type="PROSITE" id="PS50071"/>
    </source>
</evidence>
<dbReference type="SMART" id="SM00340">
    <property type="entry name" value="HALZ"/>
    <property type="match status" value="1"/>
</dbReference>
<keyword evidence="3" id="KW-0805">Transcription regulation</keyword>
<dbReference type="PROSITE" id="PS00027">
    <property type="entry name" value="HOMEOBOX_1"/>
    <property type="match status" value="1"/>
</dbReference>
<feature type="domain" description="Homeobox" evidence="11">
    <location>
        <begin position="97"/>
        <end position="157"/>
    </location>
</feature>
<accession>A0A4Y7JMR9</accession>
<evidence type="ECO:0000313" key="13">
    <source>
        <dbReference type="Proteomes" id="UP000316621"/>
    </source>
</evidence>